<dbReference type="Gene3D" id="2.60.110.10">
    <property type="entry name" value="Thaumatin"/>
    <property type="match status" value="1"/>
</dbReference>
<dbReference type="InterPro" id="IPR042517">
    <property type="entry name" value="Glyco_hydro_64_N_2"/>
</dbReference>
<keyword evidence="2" id="KW-0812">Transmembrane</keyword>
<dbReference type="PANTHER" id="PTHR38165">
    <property type="match status" value="1"/>
</dbReference>
<dbReference type="EMBL" id="FOGZ01000010">
    <property type="protein sequence ID" value="SER77766.1"/>
    <property type="molecule type" value="Genomic_DNA"/>
</dbReference>
<dbReference type="PANTHER" id="PTHR38165:SF1">
    <property type="entry name" value="GLUCANASE B"/>
    <property type="match status" value="1"/>
</dbReference>
<protein>
    <submittedName>
        <fullName evidence="4">Beta-1,3-glucanase</fullName>
    </submittedName>
</protein>
<dbReference type="InterPro" id="IPR037398">
    <property type="entry name" value="Glyco_hydro_64_fam"/>
</dbReference>
<evidence type="ECO:0000259" key="3">
    <source>
        <dbReference type="PROSITE" id="PS52006"/>
    </source>
</evidence>
<proteinExistence type="predicted"/>
<dbReference type="InterPro" id="IPR037176">
    <property type="entry name" value="Osmotin/thaumatin-like_sf"/>
</dbReference>
<evidence type="ECO:0000313" key="5">
    <source>
        <dbReference type="Proteomes" id="UP000198815"/>
    </source>
</evidence>
<accession>A0A1H9RY87</accession>
<organism evidence="4 5">
    <name type="scientific">Propionibacterium cyclohexanicum</name>
    <dbReference type="NCBI Taxonomy" id="64702"/>
    <lineage>
        <taxon>Bacteria</taxon>
        <taxon>Bacillati</taxon>
        <taxon>Actinomycetota</taxon>
        <taxon>Actinomycetes</taxon>
        <taxon>Propionibacteriales</taxon>
        <taxon>Propionibacteriaceae</taxon>
        <taxon>Propionibacterium</taxon>
    </lineage>
</organism>
<feature type="compositionally biased region" description="Polar residues" evidence="1">
    <location>
        <begin position="60"/>
        <end position="69"/>
    </location>
</feature>
<dbReference type="OrthoDB" id="5513218at2"/>
<keyword evidence="2" id="KW-1133">Transmembrane helix</keyword>
<name>A0A1H9RY87_9ACTN</name>
<feature type="domain" description="GH64" evidence="3">
    <location>
        <begin position="60"/>
        <end position="442"/>
    </location>
</feature>
<dbReference type="RefSeq" id="WP_091969107.1">
    <property type="nucleotide sequence ID" value="NZ_FOGZ01000010.1"/>
</dbReference>
<dbReference type="Pfam" id="PF16483">
    <property type="entry name" value="Glyco_hydro_64"/>
    <property type="match status" value="1"/>
</dbReference>
<keyword evidence="5" id="KW-1185">Reference proteome</keyword>
<sequence>MTSKRSTARTPMIVLAAAIVMALAVWIVINSANRGANSLDPAGTTEPAGSGSSAGDRVDSSSLPIELTNNSGSDQPLYIYIVGSSTTISSGDKLGYVDREGRFQLWPKADGTTPVDAPDVAIEGPAPGTTMTLHLPVGISGRIYYALGNKLHFGLVGAGDGTTGLIQPAPWDRADKNYATLFDWTEFTFTSNATSGTGLWANPTQVDQFAVPATVGVRGPDNAAADTGTLAPGGRAKVIETLSADPAWAKSVVRDESGRFLRVLAPGHATMAGLLAKDYLDAFIATAWSRYENSALTVIPNAQQPERKFFGRTVGDVMTFTDTSGTTVAAFARPSSADVWGCDGNLNGVGNTTLPNDQTVGPISRTVCAALTRGTLGSADTEPVTDAARFFTNTEGLNLYAKSVHAAMADGRAYAFPFDDVGAHESLVSQSDPSAMSITVQPLG</sequence>
<gene>
    <name evidence="4" type="ORF">SAMN05443377_11039</name>
</gene>
<dbReference type="Gene3D" id="3.30.920.50">
    <property type="entry name" value="Beta-1,3-glucanase, C-terminal domain"/>
    <property type="match status" value="1"/>
</dbReference>
<keyword evidence="2" id="KW-0472">Membrane</keyword>
<dbReference type="InterPro" id="IPR032477">
    <property type="entry name" value="Glyco_hydro_64"/>
</dbReference>
<reference evidence="4 5" key="1">
    <citation type="submission" date="2016-10" db="EMBL/GenBank/DDBJ databases">
        <authorList>
            <person name="de Groot N.N."/>
        </authorList>
    </citation>
    <scope>NUCLEOTIDE SEQUENCE [LARGE SCALE GENOMIC DNA]</scope>
    <source>
        <strain evidence="4 5">DSM 16859</strain>
    </source>
</reference>
<feature type="transmembrane region" description="Helical" evidence="2">
    <location>
        <begin position="12"/>
        <end position="29"/>
    </location>
</feature>
<evidence type="ECO:0000256" key="2">
    <source>
        <dbReference type="SAM" id="Phobius"/>
    </source>
</evidence>
<evidence type="ECO:0000313" key="4">
    <source>
        <dbReference type="EMBL" id="SER77766.1"/>
    </source>
</evidence>
<dbReference type="AlphaFoldDB" id="A0A1H9RY87"/>
<dbReference type="STRING" id="64702.SAMN05443377_11039"/>
<evidence type="ECO:0000256" key="1">
    <source>
        <dbReference type="SAM" id="MobiDB-lite"/>
    </source>
</evidence>
<dbReference type="Proteomes" id="UP000198815">
    <property type="component" value="Unassembled WGS sequence"/>
</dbReference>
<dbReference type="PROSITE" id="PS52006">
    <property type="entry name" value="GH64"/>
    <property type="match status" value="1"/>
</dbReference>
<feature type="region of interest" description="Disordered" evidence="1">
    <location>
        <begin position="37"/>
        <end position="69"/>
    </location>
</feature>